<evidence type="ECO:0000313" key="1">
    <source>
        <dbReference type="EMBL" id="WFR98758.1"/>
    </source>
</evidence>
<reference evidence="1 2" key="1">
    <citation type="journal article" date="2018" name="Sci. Rep.">
        <title>Rhizobium tumorigenes sp. nov., a novel plant tumorigenic bacterium isolated from cane gall tumors on thornless blackberry.</title>
        <authorList>
            <person name="Kuzmanovi N."/>
            <person name="Smalla K."/>
            <person name="Gronow S."/>
            <person name="PuBawska J."/>
        </authorList>
    </citation>
    <scope>NUCLEOTIDE SEQUENCE [LARGE SCALE GENOMIC DNA]</scope>
    <source>
        <strain evidence="1 2">1078</strain>
    </source>
</reference>
<name>A0AAF1K9H4_9HYPH</name>
<keyword evidence="2" id="KW-1185">Reference proteome</keyword>
<gene>
    <name evidence="1" type="ORF">PR017_23965</name>
</gene>
<evidence type="ECO:0000313" key="2">
    <source>
        <dbReference type="Proteomes" id="UP000249499"/>
    </source>
</evidence>
<dbReference type="EMBL" id="CP117258">
    <property type="protein sequence ID" value="WFR98758.1"/>
    <property type="molecule type" value="Genomic_DNA"/>
</dbReference>
<accession>A0AAF1K9H4</accession>
<proteinExistence type="predicted"/>
<reference evidence="2" key="2">
    <citation type="journal article" date="2023" name="MicrobiologyOpen">
        <title>Genomics of the tumorigenes clade of the family Rhizobiaceae and description of Rhizobium rhododendri sp. nov.</title>
        <authorList>
            <person name="Kuzmanovic N."/>
            <person name="diCenzo G.C."/>
            <person name="Bunk B."/>
            <person name="Sproeer C."/>
            <person name="Fruehling A."/>
            <person name="Neumann-Schaal M."/>
            <person name="Overmann J."/>
            <person name="Smalla K."/>
        </authorList>
    </citation>
    <scope>NUCLEOTIDE SEQUENCE [LARGE SCALE GENOMIC DNA]</scope>
    <source>
        <strain evidence="2">1078</strain>
        <plasmid evidence="2">unnamed1</plasmid>
    </source>
</reference>
<dbReference type="RefSeq" id="WP_111217186.1">
    <property type="nucleotide sequence ID" value="NZ_CP117258.1"/>
</dbReference>
<dbReference type="AlphaFoldDB" id="A0AAF1K9H4"/>
<protein>
    <submittedName>
        <fullName evidence="1">Uncharacterized protein</fullName>
    </submittedName>
</protein>
<dbReference type="KEGG" id="rtu:PR017_23965"/>
<keyword evidence="1" id="KW-0614">Plasmid</keyword>
<sequence length="120" mass="12896">MTLVTSGGWIPEANERRSVRDEVRSRFQAHVGIKPFSSMTELSFSPEHQASVIQELIAKANPQNSADIATAIGALSTALGFVGLGTGGLMAAIGTASLNFDQLVPQELQKWHFREEEADG</sequence>
<geneLocation type="plasmid" evidence="1 2">
    <name>unnamed1</name>
</geneLocation>
<dbReference type="Proteomes" id="UP000249499">
    <property type="component" value="Plasmid unnamed1"/>
</dbReference>
<organism evidence="1 2">
    <name type="scientific">Rhizobium tumorigenes</name>
    <dbReference type="NCBI Taxonomy" id="2041385"/>
    <lineage>
        <taxon>Bacteria</taxon>
        <taxon>Pseudomonadati</taxon>
        <taxon>Pseudomonadota</taxon>
        <taxon>Alphaproteobacteria</taxon>
        <taxon>Hyphomicrobiales</taxon>
        <taxon>Rhizobiaceae</taxon>
        <taxon>Rhizobium/Agrobacterium group</taxon>
        <taxon>Rhizobium</taxon>
    </lineage>
</organism>